<dbReference type="GO" id="GO:0006633">
    <property type="term" value="P:fatty acid biosynthetic process"/>
    <property type="evidence" value="ECO:0007669"/>
    <property type="project" value="InterPro"/>
</dbReference>
<dbReference type="Pfam" id="PF08354">
    <property type="entry name" value="Fas1-AflB-like_hel"/>
    <property type="match status" value="1"/>
</dbReference>
<dbReference type="GO" id="GO:0004313">
    <property type="term" value="F:[acyl-carrier-protein] S-acetyltransferase activity"/>
    <property type="evidence" value="ECO:0007669"/>
    <property type="project" value="UniProtKB-EC"/>
</dbReference>
<keyword evidence="5 16" id="KW-0521">NADP</keyword>
<dbReference type="Gene3D" id="3.30.70.3330">
    <property type="match status" value="1"/>
</dbReference>
<dbReference type="RefSeq" id="XP_040732079.1">
    <property type="nucleotide sequence ID" value="XM_040875846.1"/>
</dbReference>
<dbReference type="InterPro" id="IPR040883">
    <property type="entry name" value="FAS_meander"/>
</dbReference>
<comment type="catalytic activity">
    <reaction evidence="13">
        <text>(9Z)-octadecenoyl-[ACP] + H2O = (9Z)-octadecenoate + holo-[ACP] + H(+)</text>
        <dbReference type="Rhea" id="RHEA:15057"/>
        <dbReference type="Rhea" id="RHEA-COMP:9685"/>
        <dbReference type="Rhea" id="RHEA-COMP:9924"/>
        <dbReference type="ChEBI" id="CHEBI:15377"/>
        <dbReference type="ChEBI" id="CHEBI:15378"/>
        <dbReference type="ChEBI" id="CHEBI:30823"/>
        <dbReference type="ChEBI" id="CHEBI:64479"/>
        <dbReference type="ChEBI" id="CHEBI:78783"/>
        <dbReference type="EC" id="3.1.2.14"/>
    </reaction>
</comment>
<evidence type="ECO:0000256" key="2">
    <source>
        <dbReference type="ARBA" id="ARBA00010009"/>
    </source>
</evidence>
<keyword evidence="3 16" id="KW-0808">Transferase</keyword>
<dbReference type="Pfam" id="PF17951">
    <property type="entry name" value="FAS_meander"/>
    <property type="match status" value="1"/>
</dbReference>
<dbReference type="Gene3D" id="1.20.930.70">
    <property type="match status" value="1"/>
</dbReference>
<dbReference type="Pfam" id="PF13452">
    <property type="entry name" value="FAS1_DH_region"/>
    <property type="match status" value="1"/>
</dbReference>
<dbReference type="GO" id="GO:0019171">
    <property type="term" value="F:(3R)-hydroxyacyl-[acyl-carrier-protein] dehydratase activity"/>
    <property type="evidence" value="ECO:0007669"/>
    <property type="project" value="UniProtKB-EC"/>
</dbReference>
<dbReference type="CDD" id="cd03447">
    <property type="entry name" value="FAS_MaoC"/>
    <property type="match status" value="1"/>
</dbReference>
<reference evidence="19 20" key="1">
    <citation type="journal article" date="2017" name="Biotechnol. Biofuels">
        <title>Differential beta-glucosidase expression as a function of carbon source availability in Talaromyces amestolkiae: a genomic and proteomic approach.</title>
        <authorList>
            <person name="de Eugenio L.I."/>
            <person name="Mendez-Liter J.A."/>
            <person name="Nieto-Dominguez M."/>
            <person name="Alonso L."/>
            <person name="Gil-Munoz J."/>
            <person name="Barriuso J."/>
            <person name="Prieto A."/>
            <person name="Martinez M.J."/>
        </authorList>
    </citation>
    <scope>NUCLEOTIDE SEQUENCE [LARGE SCALE GENOMIC DNA]</scope>
    <source>
        <strain evidence="19 20">CIB</strain>
    </source>
</reference>
<evidence type="ECO:0000313" key="19">
    <source>
        <dbReference type="EMBL" id="RAO67563.1"/>
    </source>
</evidence>
<feature type="active site" description="For malonyltransferase activity" evidence="17">
    <location>
        <position position="1803"/>
    </location>
</feature>
<evidence type="ECO:0000256" key="13">
    <source>
        <dbReference type="ARBA" id="ARBA00048536"/>
    </source>
</evidence>
<dbReference type="InterPro" id="IPR002539">
    <property type="entry name" value="MaoC-like_dom"/>
</dbReference>
<dbReference type="PRINTS" id="PR01483">
    <property type="entry name" value="FASYNTHASE"/>
</dbReference>
<evidence type="ECO:0000256" key="1">
    <source>
        <dbReference type="ARBA" id="ARBA00001055"/>
    </source>
</evidence>
<keyword evidence="20" id="KW-1185">Reference proteome</keyword>
<evidence type="ECO:0000256" key="11">
    <source>
        <dbReference type="ARBA" id="ARBA00048237"/>
    </source>
</evidence>
<dbReference type="GO" id="GO:0016297">
    <property type="term" value="F:fatty acyl-[ACP] hydrolase activity"/>
    <property type="evidence" value="ECO:0007669"/>
    <property type="project" value="UniProtKB-EC"/>
</dbReference>
<comment type="subunit">
    <text evidence="10">[Alpha(6)beta(6)] hexamers of two multifunctional subunits (alpha and beta).</text>
</comment>
<dbReference type="InterPro" id="IPR029069">
    <property type="entry name" value="HotDog_dom_sf"/>
</dbReference>
<dbReference type="PIRSF" id="PIRSF005562">
    <property type="entry name" value="FAS_yeast_beta"/>
    <property type="match status" value="1"/>
</dbReference>
<feature type="active site" description="For acetyltransferase activity" evidence="17">
    <location>
        <position position="268"/>
    </location>
</feature>
<dbReference type="Gene3D" id="3.30.1120.100">
    <property type="match status" value="1"/>
</dbReference>
<comment type="catalytic activity">
    <reaction evidence="1">
        <text>a (3R)-hydroxyacyl-[ACP] = a (2E)-enoyl-[ACP] + H2O</text>
        <dbReference type="Rhea" id="RHEA:13097"/>
        <dbReference type="Rhea" id="RHEA-COMP:9925"/>
        <dbReference type="Rhea" id="RHEA-COMP:9945"/>
        <dbReference type="ChEBI" id="CHEBI:15377"/>
        <dbReference type="ChEBI" id="CHEBI:78784"/>
        <dbReference type="ChEBI" id="CHEBI:78827"/>
        <dbReference type="EC" id="4.2.1.59"/>
    </reaction>
</comment>
<dbReference type="GO" id="GO:0004314">
    <property type="term" value="F:[acyl-carrier-protein] S-malonyltransferase activity"/>
    <property type="evidence" value="ECO:0007669"/>
    <property type="project" value="UniProtKB-EC"/>
</dbReference>
<keyword evidence="6 16" id="KW-0560">Oxidoreductase</keyword>
<gene>
    <name evidence="19" type="ORF">BHQ10_003575</name>
</gene>
<dbReference type="OrthoDB" id="4251012at2759"/>
<dbReference type="InterPro" id="IPR041099">
    <property type="entry name" value="FAS1_N"/>
</dbReference>
<feature type="domain" description="Malonyl-CoA:ACP transacylase (MAT)" evidence="18">
    <location>
        <begin position="1659"/>
        <end position="1961"/>
    </location>
</feature>
<dbReference type="InterPro" id="IPR013565">
    <property type="entry name" value="Fas1/AflB-like_central"/>
</dbReference>
<dbReference type="GO" id="GO:0005835">
    <property type="term" value="C:fatty acid synthase complex"/>
    <property type="evidence" value="ECO:0007669"/>
    <property type="project" value="UniProtKB-UniRule"/>
</dbReference>
<comment type="caution">
    <text evidence="19">The sequence shown here is derived from an EMBL/GenBank/DDBJ whole genome shotgun (WGS) entry which is preliminary data.</text>
</comment>
<dbReference type="Pfam" id="PF01575">
    <property type="entry name" value="MaoC_dehydratas"/>
    <property type="match status" value="1"/>
</dbReference>
<comment type="catalytic activity">
    <reaction evidence="14">
        <text>a 2,3-saturated acyl-[ACP] + NAD(+) = a (2E)-enoyl-[ACP] + NADH + H(+)</text>
        <dbReference type="Rhea" id="RHEA:10240"/>
        <dbReference type="Rhea" id="RHEA-COMP:9925"/>
        <dbReference type="Rhea" id="RHEA-COMP:9926"/>
        <dbReference type="ChEBI" id="CHEBI:15378"/>
        <dbReference type="ChEBI" id="CHEBI:57540"/>
        <dbReference type="ChEBI" id="CHEBI:57945"/>
        <dbReference type="ChEBI" id="CHEBI:78784"/>
        <dbReference type="ChEBI" id="CHEBI:78785"/>
        <dbReference type="EC" id="1.3.1.9"/>
    </reaction>
</comment>
<evidence type="ECO:0000256" key="4">
    <source>
        <dbReference type="ARBA" id="ARBA00022801"/>
    </source>
</evidence>
<dbReference type="InterPro" id="IPR016452">
    <property type="entry name" value="Fas1/AflB-like"/>
</dbReference>
<dbReference type="PANTHER" id="PTHR10982:SF21">
    <property type="entry name" value="FATTY ACID SYNTHASE SUBUNIT BETA"/>
    <property type="match status" value="1"/>
</dbReference>
<dbReference type="InterPro" id="IPR013785">
    <property type="entry name" value="Aldolase_TIM"/>
</dbReference>
<dbReference type="Gene3D" id="3.40.366.10">
    <property type="entry name" value="Malonyl-Coenzyme A Acyl Carrier Protein, domain 2"/>
    <property type="match status" value="3"/>
</dbReference>
<evidence type="ECO:0000256" key="8">
    <source>
        <dbReference type="ARBA" id="ARBA00023239"/>
    </source>
</evidence>
<dbReference type="InterPro" id="IPR050830">
    <property type="entry name" value="Fungal_FAS"/>
</dbReference>
<dbReference type="GO" id="GO:0004318">
    <property type="term" value="F:enoyl-[acyl-carrier-protein] reductase (NADH) activity"/>
    <property type="evidence" value="ECO:0007669"/>
    <property type="project" value="UniProtKB-UniRule"/>
</dbReference>
<evidence type="ECO:0000256" key="3">
    <source>
        <dbReference type="ARBA" id="ARBA00022679"/>
    </source>
</evidence>
<dbReference type="InterPro" id="IPR014043">
    <property type="entry name" value="Acyl_transferase_dom"/>
</dbReference>
<dbReference type="InterPro" id="IPR003965">
    <property type="entry name" value="Fatty_acid_synthase"/>
</dbReference>
<dbReference type="GO" id="GO:0004312">
    <property type="term" value="F:fatty acid synthase activity"/>
    <property type="evidence" value="ECO:0007669"/>
    <property type="project" value="InterPro"/>
</dbReference>
<dbReference type="InterPro" id="IPR039569">
    <property type="entry name" value="FAS1-like_DH_region"/>
</dbReference>
<evidence type="ECO:0000256" key="5">
    <source>
        <dbReference type="ARBA" id="ARBA00022857"/>
    </source>
</evidence>
<evidence type="ECO:0000256" key="10">
    <source>
        <dbReference type="ARBA" id="ARBA00033756"/>
    </source>
</evidence>
<dbReference type="SUPFAM" id="SSF52151">
    <property type="entry name" value="FabD/lysophospholipase-like"/>
    <property type="match status" value="2"/>
</dbReference>
<dbReference type="PANTHER" id="PTHR10982">
    <property type="entry name" value="MALONYL COA-ACYL CARRIER PROTEIN TRANSACYLASE"/>
    <property type="match status" value="1"/>
</dbReference>
<evidence type="ECO:0000256" key="14">
    <source>
        <dbReference type="ARBA" id="ARBA00048572"/>
    </source>
</evidence>
<dbReference type="Gene3D" id="3.10.129.10">
    <property type="entry name" value="Hotdog Thioesterase"/>
    <property type="match status" value="2"/>
</dbReference>
<dbReference type="Gene3D" id="6.10.60.10">
    <property type="match status" value="1"/>
</dbReference>
<comment type="catalytic activity">
    <reaction evidence="12">
        <text>holo-[ACP] + malonyl-CoA = malonyl-[ACP] + CoA</text>
        <dbReference type="Rhea" id="RHEA:41792"/>
        <dbReference type="Rhea" id="RHEA-COMP:9623"/>
        <dbReference type="Rhea" id="RHEA-COMP:9685"/>
        <dbReference type="ChEBI" id="CHEBI:57287"/>
        <dbReference type="ChEBI" id="CHEBI:57384"/>
        <dbReference type="ChEBI" id="CHEBI:64479"/>
        <dbReference type="ChEBI" id="CHEBI:78449"/>
        <dbReference type="EC" id="2.3.1.39"/>
    </reaction>
</comment>
<dbReference type="InterPro" id="IPR016035">
    <property type="entry name" value="Acyl_Trfase/lysoPLipase"/>
</dbReference>
<dbReference type="Pfam" id="PF22235">
    <property type="entry name" value="FAS1_thioest_ins"/>
    <property type="match status" value="1"/>
</dbReference>
<dbReference type="FunFam" id="3.20.20.70:FF:000078">
    <property type="entry name" value="Fatty acid synthase beta subunit dehydratase"/>
    <property type="match status" value="1"/>
</dbReference>
<evidence type="ECO:0000256" key="17">
    <source>
        <dbReference type="PIRSR" id="PIRSR005562-1"/>
    </source>
</evidence>
<organism evidence="19 20">
    <name type="scientific">Talaromyces amestolkiae</name>
    <dbReference type="NCBI Taxonomy" id="1196081"/>
    <lineage>
        <taxon>Eukaryota</taxon>
        <taxon>Fungi</taxon>
        <taxon>Dikarya</taxon>
        <taxon>Ascomycota</taxon>
        <taxon>Pezizomycotina</taxon>
        <taxon>Eurotiomycetes</taxon>
        <taxon>Eurotiomycetidae</taxon>
        <taxon>Eurotiales</taxon>
        <taxon>Trichocomaceae</taxon>
        <taxon>Talaromyces</taxon>
        <taxon>Talaromyces sect. Talaromyces</taxon>
    </lineage>
</organism>
<dbReference type="STRING" id="1196081.A0A364KVJ6"/>
<comment type="catalytic activity">
    <reaction evidence="15">
        <text>holo-[ACP] + acetyl-CoA = acetyl-[ACP] + CoA</text>
        <dbReference type="Rhea" id="RHEA:41788"/>
        <dbReference type="Rhea" id="RHEA-COMP:9621"/>
        <dbReference type="Rhea" id="RHEA-COMP:9685"/>
        <dbReference type="ChEBI" id="CHEBI:57287"/>
        <dbReference type="ChEBI" id="CHEBI:57288"/>
        <dbReference type="ChEBI" id="CHEBI:64479"/>
        <dbReference type="ChEBI" id="CHEBI:78446"/>
        <dbReference type="EC" id="2.3.1.38"/>
    </reaction>
</comment>
<comment type="catalytic activity">
    <reaction evidence="11">
        <text>acetyl-CoA + n malonyl-CoA + 2n NADPH + 4n H(+) = a long-chain-acyl-CoA + n CoA + n CO2 + 2n NADP(+).</text>
        <dbReference type="EC" id="2.3.1.86"/>
    </reaction>
</comment>
<evidence type="ECO:0000313" key="20">
    <source>
        <dbReference type="Proteomes" id="UP000249363"/>
    </source>
</evidence>
<dbReference type="FunFam" id="3.40.366.10:FF:000006">
    <property type="entry name" value="Fatty acid synthase beta subunit dehydratase"/>
    <property type="match status" value="1"/>
</dbReference>
<evidence type="ECO:0000256" key="12">
    <source>
        <dbReference type="ARBA" id="ARBA00048462"/>
    </source>
</evidence>
<dbReference type="SUPFAM" id="SSF51412">
    <property type="entry name" value="Inosine monophosphate dehydrogenase (IMPDH)"/>
    <property type="match status" value="1"/>
</dbReference>
<dbReference type="GeneID" id="63792791"/>
<dbReference type="Pfam" id="PF00698">
    <property type="entry name" value="Acyl_transf_1"/>
    <property type="match status" value="1"/>
</dbReference>
<evidence type="ECO:0000256" key="16">
    <source>
        <dbReference type="PIRNR" id="PIRNR005562"/>
    </source>
</evidence>
<evidence type="ECO:0000256" key="6">
    <source>
        <dbReference type="ARBA" id="ARBA00023002"/>
    </source>
</evidence>
<protein>
    <recommendedName>
        <fullName evidence="18">Malonyl-CoA:ACP transacylase (MAT) domain-containing protein</fullName>
    </recommendedName>
</protein>
<keyword evidence="4 16" id="KW-0378">Hydrolase</keyword>
<proteinExistence type="inferred from homology"/>
<name>A0A364KVJ6_TALAM</name>
<dbReference type="Proteomes" id="UP000249363">
    <property type="component" value="Unassembled WGS sequence"/>
</dbReference>
<evidence type="ECO:0000256" key="15">
    <source>
        <dbReference type="ARBA" id="ARBA00048835"/>
    </source>
</evidence>
<keyword evidence="8" id="KW-0456">Lyase</keyword>
<dbReference type="SMART" id="SM00827">
    <property type="entry name" value="PKS_AT"/>
    <property type="match status" value="1"/>
</dbReference>
<dbReference type="InterPro" id="IPR032088">
    <property type="entry name" value="SAT"/>
</dbReference>
<keyword evidence="7 16" id="KW-0520">NAD</keyword>
<dbReference type="Pfam" id="PF16073">
    <property type="entry name" value="SAT"/>
    <property type="match status" value="1"/>
</dbReference>
<dbReference type="InterPro" id="IPR001227">
    <property type="entry name" value="Ac_transferase_dom_sf"/>
</dbReference>
<dbReference type="GO" id="GO:0004321">
    <property type="term" value="F:fatty-acyl-CoA synthase activity"/>
    <property type="evidence" value="ECO:0007669"/>
    <property type="project" value="UniProtKB-EC"/>
</dbReference>
<dbReference type="Gene3D" id="3.20.20.70">
    <property type="entry name" value="Aldolase class I"/>
    <property type="match status" value="1"/>
</dbReference>
<dbReference type="Pfam" id="PF17828">
    <property type="entry name" value="FAS_N"/>
    <property type="match status" value="1"/>
</dbReference>
<keyword evidence="9" id="KW-0511">Multifunctional enzyme</keyword>
<evidence type="ECO:0000259" key="18">
    <source>
        <dbReference type="SMART" id="SM00827"/>
    </source>
</evidence>
<dbReference type="SUPFAM" id="SSF54637">
    <property type="entry name" value="Thioesterase/thiol ester dehydrase-isomerase"/>
    <property type="match status" value="1"/>
</dbReference>
<evidence type="ECO:0000256" key="9">
    <source>
        <dbReference type="ARBA" id="ARBA00023268"/>
    </source>
</evidence>
<dbReference type="Gene3D" id="6.20.240.10">
    <property type="match status" value="1"/>
</dbReference>
<accession>A0A364KVJ6</accession>
<sequence length="2045" mass="226581">MDTPSSEKFSGVPDGQFSLHLDDIQSTIFVSGEDLEQLKDQRDLFVLAQTSASRPQITSEIELALNFLQHLLDNSGVSSSTRSFLQGFENKYLFDFEIHSIIHSLQLDQPTRNRLLSTYYKAVTLVISEPTNIAPSALLSVAKSGHIKPYVVFGGQGTANATCVKELFDLYSTYTPFLKDLIDAIGALLSRLSRLPQTREYYCGRYLDLQAWLRDPDQVPGSDFVSGVTVSCPIVGLLSLAHYCVTCKVLGMTPGDLRSLLQGVTGHSQGIVVAVAIAISDSWESFYGAALTAVESLFWIGFECNQGSPRSSLSPSVIEDSVSNGSGQPSCMLSVVGLERSRLDRILVIINKSLPTTSQIGVALINTRDNFVVGGPAKSLAALDTYLRTIKADPEIDQNRVPHSKRKPIIQHQFLPITVPFHTEYLSIPAQKIKEHLSSLNISPEMLEIPVHDNRNGRDLRELPHGTNVLDNLIDAICVDCCDWPAVLQSSTATHILTFGSGGVPDLIMRLLDGKGVRVISGSDLETRDADIGSKMDIFSPCFLPTSTKVESWAEKFQPRLVQPTSGGLRLETRLSKLLGVPPVFVAGMTPTTVPWDFVSAVMNAGYHVELASGGYFNAGEMSAAIEKVKNSVPAGRGITCNLIYSSPQAMTWQISMLRRLAKEGVAVDGLTIGAGVPSQEIMTDYITSLGLKHISLKPGSISAIREVLEIAKAQPQFPIILQWTGGRGGGHHSYEDFHAPILRTYSSIRKCPNIILVAGSGFGSYEDSYPYLSGIWSTRFGYPRMPFDGILLGSRMMVAREAHTSLAAKKLIIEAPGVPETEWEKTYEGAAGGVITVISEMGQPIHKIATRGVLFWHELDKTIFSLPRKNRLEALLKKKSYIVKRLNADFAKPWFGQNSQGEPAEISEMTYMEVLRRLVSLMYVAHQKRWIAPSYVNFVADIAARTLERLPAKGDIEITTASLQNPQHMLEVFARCCPLASTEFLNPEDAKYFILRCKKRGQKPVNFIPIIDEDFETFFKKDSLWQSEDIDAVIDQDAGRCCILHGPVAARYCKSDDETVKEILDQINQGLIRKVEEDFYPGGLIKQPEIASLSSESWSVATPESDTRNVSLTPIDSLAGGVEDILLSTVLILVKMGNPWIRSLFTDEYILRGRDRKINPFHRLIHRESKGTVEVDPETSLITIFVENEDSSKTKSVVKISSQNDIDISVELSFPGFHSKEPTVLPLAFRYDQAMTPYSIAEVTARRDDCIKTFYSMVWFGEDVTASTDNVRSTIWGPEMTLTAEMLEDLANTIGRTHAHGKNIVGESDTFPISIGIVAAWDAVAKPIVLKAVPGDLLRLVHQSNSFEYVKETAALCVGDIIQAKANVRAIYIEDAGKYVTVEGHILSYNEPVMKVTSTFLFKGAFDDFQSTFKVTDEPDIIFEVASEQDEAVLKDRDWFHLENPFLSLIGKTLLFNLCSEVTWKDKITYDTLKVSGQIFQRNSLGQIQEIGSVTFEHGKCVGNPVMDFLQRKGTSAAAKSDLTSPGWAGVSSLEVQMPTTNEMYTRVSRDYNPIHMSSVFSHWAELPGTISQGMFTSAIAVNAVEHLSLQGERHRLRKFTSTFTDMVLPGDRLVIRLKHVGAIDGRLVFKVSALKADTENIVLEAEAEVDQPQSVFFFTGQGSQLPGMGMELYKTSEVARRIWDEIDAHIFERFGWSVIDIISNNPKSMTIHFGGKRGRQLRENYLAMETEITTPDGRTIRKTLLPGLTRDSRSYTFSCPSGLLFFSSFAQPAIVLVEKIMFEDMKSRGLVPSSPYFAGHSLGEYGALLAFSGFMTTRELMELAFYRGLSLQFAMERDSNGETNYGMVAANPQRIGKFFSETSLRQLVRMIAHQSGELIEIVNLNVENEQYVCAGTLQNLHVLEHVLSYLATAPHGAEMVGEIMTTKDDLSATTIGQRLAVNLVEAQKLPSPIRLKRGKGTIPIPGIDVPFHSSFLRQSVASYRKILQRRIPEENIHLDRILGKWIPNVMARPFSIDDDYLLEALELTKSPILGELIHGPVAV</sequence>
<comment type="similarity">
    <text evidence="2 16">Belongs to the fungal fatty acid synthetase subunit beta family.</text>
</comment>
<dbReference type="Gene3D" id="1.20.1050.120">
    <property type="match status" value="1"/>
</dbReference>
<dbReference type="EMBL" id="MIKG01000005">
    <property type="protein sequence ID" value="RAO67563.1"/>
    <property type="molecule type" value="Genomic_DNA"/>
</dbReference>
<evidence type="ECO:0000256" key="7">
    <source>
        <dbReference type="ARBA" id="ARBA00023027"/>
    </source>
</evidence>